<name>A0A0A9GS55_ARUDO</name>
<evidence type="ECO:0000313" key="2">
    <source>
        <dbReference type="EMBL" id="JAE23518.1"/>
    </source>
</evidence>
<feature type="transmembrane region" description="Helical" evidence="1">
    <location>
        <begin position="37"/>
        <end position="61"/>
    </location>
</feature>
<keyword evidence="1" id="KW-1133">Transmembrane helix</keyword>
<protein>
    <recommendedName>
        <fullName evidence="3">Transmembrane protein</fullName>
    </recommendedName>
</protein>
<evidence type="ECO:0000256" key="1">
    <source>
        <dbReference type="SAM" id="Phobius"/>
    </source>
</evidence>
<accession>A0A0A9GS55</accession>
<evidence type="ECO:0008006" key="3">
    <source>
        <dbReference type="Google" id="ProtNLM"/>
    </source>
</evidence>
<reference evidence="2" key="1">
    <citation type="submission" date="2014-09" db="EMBL/GenBank/DDBJ databases">
        <authorList>
            <person name="Magalhaes I.L.F."/>
            <person name="Oliveira U."/>
            <person name="Santos F.R."/>
            <person name="Vidigal T.H.D.A."/>
            <person name="Brescovit A.D."/>
            <person name="Santos A.J."/>
        </authorList>
    </citation>
    <scope>NUCLEOTIDE SEQUENCE</scope>
    <source>
        <tissue evidence="2">Shoot tissue taken approximately 20 cm above the soil surface</tissue>
    </source>
</reference>
<reference evidence="2" key="2">
    <citation type="journal article" date="2015" name="Data Brief">
        <title>Shoot transcriptome of the giant reed, Arundo donax.</title>
        <authorList>
            <person name="Barrero R.A."/>
            <person name="Guerrero F.D."/>
            <person name="Moolhuijzen P."/>
            <person name="Goolsby J.A."/>
            <person name="Tidwell J."/>
            <person name="Bellgard S.E."/>
            <person name="Bellgard M.I."/>
        </authorList>
    </citation>
    <scope>NUCLEOTIDE SEQUENCE</scope>
    <source>
        <tissue evidence="2">Shoot tissue taken approximately 20 cm above the soil surface</tissue>
    </source>
</reference>
<keyword evidence="1" id="KW-0472">Membrane</keyword>
<organism evidence="2">
    <name type="scientific">Arundo donax</name>
    <name type="common">Giant reed</name>
    <name type="synonym">Donax arundinaceus</name>
    <dbReference type="NCBI Taxonomy" id="35708"/>
    <lineage>
        <taxon>Eukaryota</taxon>
        <taxon>Viridiplantae</taxon>
        <taxon>Streptophyta</taxon>
        <taxon>Embryophyta</taxon>
        <taxon>Tracheophyta</taxon>
        <taxon>Spermatophyta</taxon>
        <taxon>Magnoliopsida</taxon>
        <taxon>Liliopsida</taxon>
        <taxon>Poales</taxon>
        <taxon>Poaceae</taxon>
        <taxon>PACMAD clade</taxon>
        <taxon>Arundinoideae</taxon>
        <taxon>Arundineae</taxon>
        <taxon>Arundo</taxon>
    </lineage>
</organism>
<dbReference type="EMBL" id="GBRH01174378">
    <property type="protein sequence ID" value="JAE23518.1"/>
    <property type="molecule type" value="Transcribed_RNA"/>
</dbReference>
<dbReference type="AlphaFoldDB" id="A0A0A9GS55"/>
<sequence length="62" mass="7360">MKRKKRWRGNGDQEDLQRQQMSLVTCARPYLRNHSFIPLNIILFIAGTHSQFTTILLQFLLD</sequence>
<proteinExistence type="predicted"/>
<keyword evidence="1" id="KW-0812">Transmembrane</keyword>